<evidence type="ECO:0000313" key="2">
    <source>
        <dbReference type="EMBL" id="AMU86334.1"/>
    </source>
</evidence>
<evidence type="ECO:0000313" key="3">
    <source>
        <dbReference type="Proteomes" id="UP000076394"/>
    </source>
</evidence>
<comment type="similarity">
    <text evidence="1">Belongs to the bacterial ribosomal protein bS16 family.</text>
</comment>
<dbReference type="PANTHER" id="PTHR12919:SF20">
    <property type="entry name" value="SMALL RIBOSOMAL SUBUNIT PROTEIN BS16M"/>
    <property type="match status" value="1"/>
</dbReference>
<dbReference type="InterPro" id="IPR023803">
    <property type="entry name" value="Ribosomal_bS16_dom_sf"/>
</dbReference>
<name>A0A142V933_9CHLR</name>
<dbReference type="RefSeq" id="WP_011309081.1">
    <property type="nucleotide sequence ID" value="NZ_AP024514.1"/>
</dbReference>
<dbReference type="GO" id="GO:0003735">
    <property type="term" value="F:structural constituent of ribosome"/>
    <property type="evidence" value="ECO:0007669"/>
    <property type="project" value="InterPro"/>
</dbReference>
<reference evidence="2 3" key="1">
    <citation type="submission" date="2015-03" db="EMBL/GenBank/DDBJ databases">
        <title>Genomic characterization of Dehalococcoides mccartyi strain 11a5, an unusal plasmid-containing chloroethene dechlorinator.</title>
        <authorList>
            <person name="Zhao S."/>
            <person name="Ding C."/>
            <person name="He J."/>
        </authorList>
    </citation>
    <scope>NUCLEOTIDE SEQUENCE [LARGE SCALE GENOMIC DNA]</scope>
    <source>
        <strain evidence="2 3">11a5</strain>
    </source>
</reference>
<dbReference type="InterPro" id="IPR020592">
    <property type="entry name" value="Ribosomal_bS16_CS"/>
</dbReference>
<evidence type="ECO:0000256" key="1">
    <source>
        <dbReference type="HAMAP-Rule" id="MF_00385"/>
    </source>
</evidence>
<dbReference type="Proteomes" id="UP000076394">
    <property type="component" value="Chromosome"/>
</dbReference>
<organism evidence="2 3">
    <name type="scientific">Dehalococcoides mccartyi</name>
    <dbReference type="NCBI Taxonomy" id="61435"/>
    <lineage>
        <taxon>Bacteria</taxon>
        <taxon>Bacillati</taxon>
        <taxon>Chloroflexota</taxon>
        <taxon>Dehalococcoidia</taxon>
        <taxon>Dehalococcoidales</taxon>
        <taxon>Dehalococcoidaceae</taxon>
        <taxon>Dehalococcoides</taxon>
    </lineage>
</organism>
<protein>
    <recommendedName>
        <fullName evidence="1">Small ribosomal subunit protein bS16</fullName>
    </recommendedName>
</protein>
<dbReference type="Pfam" id="PF00886">
    <property type="entry name" value="Ribosomal_S16"/>
    <property type="match status" value="1"/>
</dbReference>
<accession>A0A142V933</accession>
<keyword evidence="1" id="KW-0687">Ribonucleoprotein</keyword>
<dbReference type="NCBIfam" id="TIGR00002">
    <property type="entry name" value="S16"/>
    <property type="match status" value="1"/>
</dbReference>
<dbReference type="SMR" id="A0A142V933"/>
<dbReference type="PROSITE" id="PS00732">
    <property type="entry name" value="RIBOSOMAL_S16"/>
    <property type="match status" value="1"/>
</dbReference>
<dbReference type="HAMAP" id="MF_00385">
    <property type="entry name" value="Ribosomal_bS16"/>
    <property type="match status" value="1"/>
</dbReference>
<keyword evidence="1 2" id="KW-0689">Ribosomal protein</keyword>
<dbReference type="GO" id="GO:0005737">
    <property type="term" value="C:cytoplasm"/>
    <property type="evidence" value="ECO:0007669"/>
    <property type="project" value="UniProtKB-ARBA"/>
</dbReference>
<proteinExistence type="inferred from homology"/>
<dbReference type="InterPro" id="IPR000307">
    <property type="entry name" value="Ribosomal_bS16"/>
</dbReference>
<dbReference type="EMBL" id="CP011127">
    <property type="protein sequence ID" value="AMU86334.1"/>
    <property type="molecule type" value="Genomic_DNA"/>
</dbReference>
<dbReference type="GO" id="GO:0015935">
    <property type="term" value="C:small ribosomal subunit"/>
    <property type="evidence" value="ECO:0007669"/>
    <property type="project" value="TreeGrafter"/>
</dbReference>
<gene>
    <name evidence="1" type="primary">rpsP</name>
    <name evidence="2" type="ORF">Dm11a5_0508</name>
</gene>
<dbReference type="SUPFAM" id="SSF54565">
    <property type="entry name" value="Ribosomal protein S16"/>
    <property type="match status" value="1"/>
</dbReference>
<dbReference type="PANTHER" id="PTHR12919">
    <property type="entry name" value="30S RIBOSOMAL PROTEIN S16"/>
    <property type="match status" value="1"/>
</dbReference>
<dbReference type="PATRIC" id="fig|61435.8.peg.506"/>
<dbReference type="OMA" id="GFYNPIA"/>
<dbReference type="OrthoDB" id="9807878at2"/>
<sequence length="82" mass="9117">MLKIRLTRIGAPKKPCYRIIVTEARSPRDATYTDLVGTYNPMTNPETVIINAEKVLYWIGKGAQPTDTVARLLKKAGIVNSN</sequence>
<dbReference type="GO" id="GO:0006412">
    <property type="term" value="P:translation"/>
    <property type="evidence" value="ECO:0007669"/>
    <property type="project" value="UniProtKB-UniRule"/>
</dbReference>
<dbReference type="Gene3D" id="3.30.1320.10">
    <property type="match status" value="1"/>
</dbReference>
<dbReference type="AlphaFoldDB" id="A0A142V933"/>